<protein>
    <submittedName>
        <fullName evidence="1">Uncharacterized protein</fullName>
    </submittedName>
</protein>
<dbReference type="EMBL" id="MCGO01000030">
    <property type="protein sequence ID" value="ORY42028.1"/>
    <property type="molecule type" value="Genomic_DNA"/>
</dbReference>
<name>A0A1Y2C4S5_9FUNG</name>
<comment type="caution">
    <text evidence="1">The sequence shown here is derived from an EMBL/GenBank/DDBJ whole genome shotgun (WGS) entry which is preliminary data.</text>
</comment>
<evidence type="ECO:0000313" key="1">
    <source>
        <dbReference type="EMBL" id="ORY42028.1"/>
    </source>
</evidence>
<accession>A0A1Y2C4S5</accession>
<proteinExistence type="predicted"/>
<evidence type="ECO:0000313" key="2">
    <source>
        <dbReference type="Proteomes" id="UP000193642"/>
    </source>
</evidence>
<sequence length="356" mass="41001">MTKILEFGNPYITEQFVLKATEVFIQLNLDADPDNSFNLNFLSDREKKRSVGPSGSATKLYVSLARFTKSYQPFLLTFDVEIIREIISPEEHNGFISQTQAAQENLCLLTMTQLESISVLYRPIVFLTGLPSHRPQNLTPESRNIILHAIKQVSEATIKSGVLFKFAFGMTNGENRNLVPKTDVHLFDLFYTVYPAFESFVCAWFFACRMHPDWLPLVPAGQRNTPALRARLRFLLDSYSDRPVYQTTVPLRKTMYAMLEEMEQVARTGKRRPFNSNLEVGWEKELVELPKEYPFLNGNREGEDLKEPCCYLGLLGLDVGGKLLWKGRSEESWTLFWKNDGVNSWDSFQYIMRMVS</sequence>
<reference evidence="1 2" key="1">
    <citation type="submission" date="2016-07" db="EMBL/GenBank/DDBJ databases">
        <title>Pervasive Adenine N6-methylation of Active Genes in Fungi.</title>
        <authorList>
            <consortium name="DOE Joint Genome Institute"/>
            <person name="Mondo S.J."/>
            <person name="Dannebaum R.O."/>
            <person name="Kuo R.C."/>
            <person name="Labutti K."/>
            <person name="Haridas S."/>
            <person name="Kuo A."/>
            <person name="Salamov A."/>
            <person name="Ahrendt S.R."/>
            <person name="Lipzen A."/>
            <person name="Sullivan W."/>
            <person name="Andreopoulos W.B."/>
            <person name="Clum A."/>
            <person name="Lindquist E."/>
            <person name="Daum C."/>
            <person name="Ramamoorthy G.K."/>
            <person name="Gryganskyi A."/>
            <person name="Culley D."/>
            <person name="Magnuson J.K."/>
            <person name="James T.Y."/>
            <person name="O'Malley M.A."/>
            <person name="Stajich J.E."/>
            <person name="Spatafora J.W."/>
            <person name="Visel A."/>
            <person name="Grigoriev I.V."/>
        </authorList>
    </citation>
    <scope>NUCLEOTIDE SEQUENCE [LARGE SCALE GENOMIC DNA]</scope>
    <source>
        <strain evidence="1 2">JEL800</strain>
    </source>
</reference>
<dbReference type="AlphaFoldDB" id="A0A1Y2C4S5"/>
<gene>
    <name evidence="1" type="ORF">BCR33DRAFT_786736</name>
</gene>
<dbReference type="Proteomes" id="UP000193642">
    <property type="component" value="Unassembled WGS sequence"/>
</dbReference>
<keyword evidence="2" id="KW-1185">Reference proteome</keyword>
<organism evidence="1 2">
    <name type="scientific">Rhizoclosmatium globosum</name>
    <dbReference type="NCBI Taxonomy" id="329046"/>
    <lineage>
        <taxon>Eukaryota</taxon>
        <taxon>Fungi</taxon>
        <taxon>Fungi incertae sedis</taxon>
        <taxon>Chytridiomycota</taxon>
        <taxon>Chytridiomycota incertae sedis</taxon>
        <taxon>Chytridiomycetes</taxon>
        <taxon>Chytridiales</taxon>
        <taxon>Chytriomycetaceae</taxon>
        <taxon>Rhizoclosmatium</taxon>
    </lineage>
</organism>